<gene>
    <name evidence="2" type="ORF">AB0301_16655</name>
</gene>
<keyword evidence="3" id="KW-1185">Reference proteome</keyword>
<sequence length="95" mass="10443">MSVEMITTLVGVVSMLLALAGGFGWMIHRMDSRVDSFEIRLGARIDDVETKLGARIDSVEEKLGARIDKVANEQVELKVAIARIEGPPRHLVSAR</sequence>
<organism evidence="2 3">
    <name type="scientific">Microbacterium profundi</name>
    <dbReference type="NCBI Taxonomy" id="450380"/>
    <lineage>
        <taxon>Bacteria</taxon>
        <taxon>Bacillati</taxon>
        <taxon>Actinomycetota</taxon>
        <taxon>Actinomycetes</taxon>
        <taxon>Micrococcales</taxon>
        <taxon>Microbacteriaceae</taxon>
        <taxon>Microbacterium</taxon>
    </lineage>
</organism>
<keyword evidence="1" id="KW-0812">Transmembrane</keyword>
<reference evidence="2 3" key="1">
    <citation type="submission" date="2024-06" db="EMBL/GenBank/DDBJ databases">
        <title>The Natural Products Discovery Center: Release of the First 8490 Sequenced Strains for Exploring Actinobacteria Biosynthetic Diversity.</title>
        <authorList>
            <person name="Kalkreuter E."/>
            <person name="Kautsar S.A."/>
            <person name="Yang D."/>
            <person name="Bader C.D."/>
            <person name="Teijaro C.N."/>
            <person name="Fluegel L."/>
            <person name="Davis C.M."/>
            <person name="Simpson J.R."/>
            <person name="Lauterbach L."/>
            <person name="Steele A.D."/>
            <person name="Gui C."/>
            <person name="Meng S."/>
            <person name="Li G."/>
            <person name="Viehrig K."/>
            <person name="Ye F."/>
            <person name="Su P."/>
            <person name="Kiefer A.F."/>
            <person name="Nichols A."/>
            <person name="Cepeda A.J."/>
            <person name="Yan W."/>
            <person name="Fan B."/>
            <person name="Jiang Y."/>
            <person name="Adhikari A."/>
            <person name="Zheng C.-J."/>
            <person name="Schuster L."/>
            <person name="Cowan T.M."/>
            <person name="Smanski M.J."/>
            <person name="Chevrette M.G."/>
            <person name="De Carvalho L.P.S."/>
            <person name="Shen B."/>
        </authorList>
    </citation>
    <scope>NUCLEOTIDE SEQUENCE [LARGE SCALE GENOMIC DNA]</scope>
    <source>
        <strain evidence="2 3">NPDC077434</strain>
    </source>
</reference>
<dbReference type="EMBL" id="JBFBMH010000042">
    <property type="protein sequence ID" value="MEW1976687.1"/>
    <property type="molecule type" value="Genomic_DNA"/>
</dbReference>
<protein>
    <recommendedName>
        <fullName evidence="4">Response regulator</fullName>
    </recommendedName>
</protein>
<evidence type="ECO:0000313" key="3">
    <source>
        <dbReference type="Proteomes" id="UP001553715"/>
    </source>
</evidence>
<dbReference type="Proteomes" id="UP001553715">
    <property type="component" value="Unassembled WGS sequence"/>
</dbReference>
<comment type="caution">
    <text evidence="2">The sequence shown here is derived from an EMBL/GenBank/DDBJ whole genome shotgun (WGS) entry which is preliminary data.</text>
</comment>
<keyword evidence="1" id="KW-0472">Membrane</keyword>
<name>A0ABV3LMR3_9MICO</name>
<keyword evidence="1" id="KW-1133">Transmembrane helix</keyword>
<evidence type="ECO:0008006" key="4">
    <source>
        <dbReference type="Google" id="ProtNLM"/>
    </source>
</evidence>
<evidence type="ECO:0000313" key="2">
    <source>
        <dbReference type="EMBL" id="MEW1976687.1"/>
    </source>
</evidence>
<proteinExistence type="predicted"/>
<evidence type="ECO:0000256" key="1">
    <source>
        <dbReference type="SAM" id="Phobius"/>
    </source>
</evidence>
<accession>A0ABV3LMR3</accession>
<feature type="transmembrane region" description="Helical" evidence="1">
    <location>
        <begin position="6"/>
        <end position="27"/>
    </location>
</feature>
<dbReference type="RefSeq" id="WP_366233510.1">
    <property type="nucleotide sequence ID" value="NZ_JBFBMH010000042.1"/>
</dbReference>